<evidence type="ECO:0000313" key="2">
    <source>
        <dbReference type="Proteomes" id="UP000836402"/>
    </source>
</evidence>
<comment type="caution">
    <text evidence="1">The sequence shown here is derived from an EMBL/GenBank/DDBJ whole genome shotgun (WGS) entry which is preliminary data.</text>
</comment>
<protein>
    <submittedName>
        <fullName evidence="1">Uncharacterized protein</fullName>
    </submittedName>
</protein>
<dbReference type="EMBL" id="CAJHJG010005293">
    <property type="protein sequence ID" value="CAD6948994.1"/>
    <property type="molecule type" value="Genomic_DNA"/>
</dbReference>
<dbReference type="Proteomes" id="UP000836402">
    <property type="component" value="Unassembled WGS sequence"/>
</dbReference>
<keyword evidence="2" id="KW-1185">Reference proteome</keyword>
<reference evidence="1" key="1">
    <citation type="submission" date="2020-10" db="EMBL/GenBank/DDBJ databases">
        <authorList>
            <person name="Sedaghatjoo S."/>
        </authorList>
    </citation>
    <scope>NUCLEOTIDE SEQUENCE</scope>
    <source>
        <strain evidence="1">AZH3</strain>
    </source>
</reference>
<organism evidence="1 2">
    <name type="scientific">Tilletia caries</name>
    <name type="common">wheat bunt fungus</name>
    <dbReference type="NCBI Taxonomy" id="13290"/>
    <lineage>
        <taxon>Eukaryota</taxon>
        <taxon>Fungi</taxon>
        <taxon>Dikarya</taxon>
        <taxon>Basidiomycota</taxon>
        <taxon>Ustilaginomycotina</taxon>
        <taxon>Exobasidiomycetes</taxon>
        <taxon>Tilletiales</taxon>
        <taxon>Tilletiaceae</taxon>
        <taxon>Tilletia</taxon>
    </lineage>
</organism>
<evidence type="ECO:0000313" key="1">
    <source>
        <dbReference type="EMBL" id="CAD6948994.1"/>
    </source>
</evidence>
<sequence>MTQIADHISVRPACTCNDPSTTSSSSDSLYASVMAPSQLIVANSAAEYSSKAKINVSPDVMFTIDEARQYIAQKAGKTIDALHPSTLIPQELCTRTADGKDASTVRQNQIRKMLREVCVVIETLPDKREEEDGMIKTRGIQYFRDNYRTIFDRLVDKLEVAIPELQLCAGHWKALQLISRRLKSFSEKDTRRNKFIEKQKLKHQPLRRQSLQQPLQTFSSANPSLDAGIALPTGAVALYMHSLSSPASALWLSLRRVLSPVTRVLWLVGHFKSEAIRDPLSTNQHRPPSRQTAARNNSIAIDSAESIARVLTAAHEDVKEHLLSVQNKFEEECDQLRKRLGQEIDYAHSSMKARIGKELMFANAEIGRKLEWTTLAVDATLQQALNTTRNGMQEAIDGLGECGSVL</sequence>
<accession>A0ABN7J347</accession>
<proteinExistence type="predicted"/>
<name>A0ABN7J347_9BASI</name>
<gene>
    <name evidence="1" type="ORF">JKIAZH3_G6296</name>
</gene>